<sequence>MADSQSNTTFGVVTESTLVLNSLSSCLRARNDGSSKPQIANRSVSFPEDESLIVTGYLEPANPWELAESSDRDVVISSYIRSCEKHGTKPIASIIEQLQMLDIGRDRADCLTLKDEPLMTASCEPLEEILKRIQFTKLNLEATGLDDEAAVVLFDMIEYYEAAVHLNISSNNGIGVRGWQACSGMLKRTKSLENLECRNTALTEQYMPIICKALRVGTQLQVLRLENCGLGGRSIVILVAALKLNTGLKELYLAENYLATNDAMQLGALLKCNSTLQLLDISNNKVEDTGMSHLCDGLLEQSTPGLNILVVWNNNLSTDSAHHLARALGKNKTLEMLNIGHNNLGNDFFHLTKEALLCNRSLLRLGLQATQQTCEGAIALAEIIEDNPVIQRIDLRDNKMELAGMMALALSMKKNTSITQLDLDDRPRNKHSLDLEKYMKLVDEIRGYCGRNESAGKDSEAREKLSQIAARKISLTCDTLMQQRAMTVPGFHNSRNIGGHSTHLLVEPRRSSGGRLRSPAPSPIPSPVASPSPTRTRFQVSKVSEDSPPDTMFFGSSGSRFRVTVVEPEVIAPKKEVHTEAFVDVKKANSSSEQLSNEMRAERVQQAANRPGSGGGGGVGSGGPTRKLSSWVAPTSLFSENKAVERLLGLFQNPFGRHQQQPQPQPMASAQSTVPEEPCDRQTSAAPALPDILNNNDAGGSSTALMVNTHNQFRHHSRNTNFPLSTATHFLLQLFLALVLDKWFTDFT</sequence>
<reference evidence="5 6" key="1">
    <citation type="submission" date="2024-07" db="EMBL/GenBank/DDBJ databases">
        <title>Chromosome-level genome assembly of the water stick insect Ranatra chinensis (Heteroptera: Nepidae).</title>
        <authorList>
            <person name="Liu X."/>
        </authorList>
    </citation>
    <scope>NUCLEOTIDE SEQUENCE [LARGE SCALE GENOMIC DNA]</scope>
    <source>
        <strain evidence="5">Cailab_2021Rc</strain>
        <tissue evidence="5">Muscle</tissue>
    </source>
</reference>
<keyword evidence="2" id="KW-0677">Repeat</keyword>
<protein>
    <recommendedName>
        <fullName evidence="7">Protein phosphatase 1 regulatory subunit 37</fullName>
    </recommendedName>
</protein>
<evidence type="ECO:0000256" key="3">
    <source>
        <dbReference type="ARBA" id="ARBA00038315"/>
    </source>
</evidence>
<dbReference type="PANTHER" id="PTHR24112:SF9">
    <property type="entry name" value="PROTEIN PHOSPHATASE 1 REGULATORY SUBUNIT 37"/>
    <property type="match status" value="1"/>
</dbReference>
<evidence type="ECO:0000256" key="1">
    <source>
        <dbReference type="ARBA" id="ARBA00022614"/>
    </source>
</evidence>
<organism evidence="5 6">
    <name type="scientific">Ranatra chinensis</name>
    <dbReference type="NCBI Taxonomy" id="642074"/>
    <lineage>
        <taxon>Eukaryota</taxon>
        <taxon>Metazoa</taxon>
        <taxon>Ecdysozoa</taxon>
        <taxon>Arthropoda</taxon>
        <taxon>Hexapoda</taxon>
        <taxon>Insecta</taxon>
        <taxon>Pterygota</taxon>
        <taxon>Neoptera</taxon>
        <taxon>Paraneoptera</taxon>
        <taxon>Hemiptera</taxon>
        <taxon>Heteroptera</taxon>
        <taxon>Panheteroptera</taxon>
        <taxon>Nepomorpha</taxon>
        <taxon>Nepidae</taxon>
        <taxon>Ranatrinae</taxon>
        <taxon>Ranatra</taxon>
    </lineage>
</organism>
<proteinExistence type="inferred from homology"/>
<evidence type="ECO:0000256" key="2">
    <source>
        <dbReference type="ARBA" id="ARBA00022737"/>
    </source>
</evidence>
<dbReference type="EMBL" id="JBFDAA010000006">
    <property type="protein sequence ID" value="KAL1131652.1"/>
    <property type="molecule type" value="Genomic_DNA"/>
</dbReference>
<feature type="region of interest" description="Disordered" evidence="4">
    <location>
        <begin position="588"/>
        <end position="627"/>
    </location>
</feature>
<accession>A0ABD0YWD4</accession>
<feature type="region of interest" description="Disordered" evidence="4">
    <location>
        <begin position="509"/>
        <end position="553"/>
    </location>
</feature>
<dbReference type="SUPFAM" id="SSF52047">
    <property type="entry name" value="RNI-like"/>
    <property type="match status" value="1"/>
</dbReference>
<evidence type="ECO:0000256" key="4">
    <source>
        <dbReference type="SAM" id="MobiDB-lite"/>
    </source>
</evidence>
<keyword evidence="1" id="KW-0433">Leucine-rich repeat</keyword>
<evidence type="ECO:0008006" key="7">
    <source>
        <dbReference type="Google" id="ProtNLM"/>
    </source>
</evidence>
<feature type="compositionally biased region" description="Pro residues" evidence="4">
    <location>
        <begin position="520"/>
        <end position="530"/>
    </location>
</feature>
<name>A0ABD0YWD4_9HEMI</name>
<dbReference type="Pfam" id="PF13516">
    <property type="entry name" value="LRR_6"/>
    <property type="match status" value="2"/>
</dbReference>
<comment type="caution">
    <text evidence="5">The sequence shown here is derived from an EMBL/GenBank/DDBJ whole genome shotgun (WGS) entry which is preliminary data.</text>
</comment>
<dbReference type="AlphaFoldDB" id="A0ABD0YWD4"/>
<dbReference type="InterPro" id="IPR001611">
    <property type="entry name" value="Leu-rich_rpt"/>
</dbReference>
<dbReference type="PANTHER" id="PTHR24112">
    <property type="entry name" value="LEUCINE-RICH REPEAT, ISOFORM F-RELATED"/>
    <property type="match status" value="1"/>
</dbReference>
<evidence type="ECO:0000313" key="6">
    <source>
        <dbReference type="Proteomes" id="UP001558652"/>
    </source>
</evidence>
<keyword evidence="6" id="KW-1185">Reference proteome</keyword>
<feature type="compositionally biased region" description="Gly residues" evidence="4">
    <location>
        <begin position="612"/>
        <end position="623"/>
    </location>
</feature>
<feature type="compositionally biased region" description="Polar residues" evidence="4">
    <location>
        <begin position="588"/>
        <end position="597"/>
    </location>
</feature>
<evidence type="ECO:0000313" key="5">
    <source>
        <dbReference type="EMBL" id="KAL1131652.1"/>
    </source>
</evidence>
<dbReference type="SMART" id="SM00368">
    <property type="entry name" value="LRR_RI"/>
    <property type="match status" value="7"/>
</dbReference>
<dbReference type="Gene3D" id="3.80.10.10">
    <property type="entry name" value="Ribonuclease Inhibitor"/>
    <property type="match status" value="3"/>
</dbReference>
<feature type="region of interest" description="Disordered" evidence="4">
    <location>
        <begin position="657"/>
        <end position="683"/>
    </location>
</feature>
<dbReference type="CDD" id="cd00116">
    <property type="entry name" value="LRR_RI"/>
    <property type="match status" value="1"/>
</dbReference>
<dbReference type="Proteomes" id="UP001558652">
    <property type="component" value="Unassembled WGS sequence"/>
</dbReference>
<dbReference type="InterPro" id="IPR032675">
    <property type="entry name" value="LRR_dom_sf"/>
</dbReference>
<dbReference type="InterPro" id="IPR051279">
    <property type="entry name" value="PP1-Reg/Actin-Interact_Protein"/>
</dbReference>
<gene>
    <name evidence="5" type="ORF">AAG570_011265</name>
</gene>
<comment type="similarity">
    <text evidence="3">Belongs to the PPP1R37 family.</text>
</comment>